<feature type="region of interest" description="Disordered" evidence="4">
    <location>
        <begin position="104"/>
        <end position="128"/>
    </location>
</feature>
<dbReference type="AlphaFoldDB" id="A0A6G0W829"/>
<sequence>MATTPLRPISTHQDAMKGLKQTSSLKRKPLATLSTNVLAQEEAERGTPVKKRKTEEWEDADIDNPTRRDEVNMAWLDMCCALLTKKRTDLPTKVIDPTDQLPELDLPCKGTPSKPRTISPVPSQDEVDPRDVDVINAAKTLHEQSQPSVTCCGCKTGCLKLYCRCFLTRGFCTAQCSCATCLNTKTSAQRLPAIIMHLKNNINAFRASSHTTPQNPGGNTDHGSMGLGSKFVPMIPNVKYRCTTGFDVNIGPCEWSYVPL</sequence>
<evidence type="ECO:0000259" key="5">
    <source>
        <dbReference type="SMART" id="SM01114"/>
    </source>
</evidence>
<feature type="domain" description="Tesmin/TSO1-like CXC" evidence="5">
    <location>
        <begin position="147"/>
        <end position="187"/>
    </location>
</feature>
<dbReference type="PANTHER" id="PTHR12446">
    <property type="entry name" value="TESMIN/TSO1-RELATED"/>
    <property type="match status" value="1"/>
</dbReference>
<keyword evidence="7" id="KW-1185">Reference proteome</keyword>
<evidence type="ECO:0000256" key="3">
    <source>
        <dbReference type="ARBA" id="ARBA00023242"/>
    </source>
</evidence>
<protein>
    <recommendedName>
        <fullName evidence="5">Tesmin/TSO1-like CXC domain-containing protein</fullName>
    </recommendedName>
</protein>
<dbReference type="SMART" id="SM01114">
    <property type="entry name" value="CXC"/>
    <property type="match status" value="1"/>
</dbReference>
<dbReference type="Proteomes" id="UP000481153">
    <property type="component" value="Unassembled WGS sequence"/>
</dbReference>
<dbReference type="InterPro" id="IPR005172">
    <property type="entry name" value="CRC"/>
</dbReference>
<dbReference type="Pfam" id="PF03638">
    <property type="entry name" value="TCR"/>
    <property type="match status" value="1"/>
</dbReference>
<evidence type="ECO:0000313" key="7">
    <source>
        <dbReference type="Proteomes" id="UP000481153"/>
    </source>
</evidence>
<dbReference type="GO" id="GO:0006355">
    <property type="term" value="P:regulation of DNA-templated transcription"/>
    <property type="evidence" value="ECO:0007669"/>
    <property type="project" value="TreeGrafter"/>
</dbReference>
<comment type="similarity">
    <text evidence="2">Belongs to the lin-54 family.</text>
</comment>
<dbReference type="InterPro" id="IPR033467">
    <property type="entry name" value="Tesmin/TSO1-like_CXC"/>
</dbReference>
<comment type="subcellular location">
    <subcellularLocation>
        <location evidence="1">Nucleus</location>
    </subcellularLocation>
</comment>
<evidence type="ECO:0000256" key="4">
    <source>
        <dbReference type="SAM" id="MobiDB-lite"/>
    </source>
</evidence>
<dbReference type="InterPro" id="IPR028307">
    <property type="entry name" value="Lin-54_fam"/>
</dbReference>
<gene>
    <name evidence="6" type="ORF">Ae201684_017846</name>
</gene>
<accession>A0A6G0W829</accession>
<reference evidence="6 7" key="1">
    <citation type="submission" date="2019-07" db="EMBL/GenBank/DDBJ databases">
        <title>Genomics analysis of Aphanomyces spp. identifies a new class of oomycete effector associated with host adaptation.</title>
        <authorList>
            <person name="Gaulin E."/>
        </authorList>
    </citation>
    <scope>NUCLEOTIDE SEQUENCE [LARGE SCALE GENOMIC DNA]</scope>
    <source>
        <strain evidence="6 7">ATCC 201684</strain>
    </source>
</reference>
<proteinExistence type="inferred from homology"/>
<organism evidence="6 7">
    <name type="scientific">Aphanomyces euteiches</name>
    <dbReference type="NCBI Taxonomy" id="100861"/>
    <lineage>
        <taxon>Eukaryota</taxon>
        <taxon>Sar</taxon>
        <taxon>Stramenopiles</taxon>
        <taxon>Oomycota</taxon>
        <taxon>Saprolegniomycetes</taxon>
        <taxon>Saprolegniales</taxon>
        <taxon>Verrucalvaceae</taxon>
        <taxon>Aphanomyces</taxon>
    </lineage>
</organism>
<dbReference type="VEuPathDB" id="FungiDB:AeMF1_004942"/>
<name>A0A6G0W829_9STRA</name>
<evidence type="ECO:0000313" key="6">
    <source>
        <dbReference type="EMBL" id="KAF0723229.1"/>
    </source>
</evidence>
<dbReference type="GO" id="GO:0005634">
    <property type="term" value="C:nucleus"/>
    <property type="evidence" value="ECO:0007669"/>
    <property type="project" value="UniProtKB-SubCell"/>
</dbReference>
<comment type="caution">
    <text evidence="6">The sequence shown here is derived from an EMBL/GenBank/DDBJ whole genome shotgun (WGS) entry which is preliminary data.</text>
</comment>
<evidence type="ECO:0000256" key="1">
    <source>
        <dbReference type="ARBA" id="ARBA00004123"/>
    </source>
</evidence>
<feature type="region of interest" description="Disordered" evidence="4">
    <location>
        <begin position="1"/>
        <end position="22"/>
    </location>
</feature>
<dbReference type="PANTHER" id="PTHR12446:SF34">
    <property type="entry name" value="PROTEIN LIN-54 HOMOLOG"/>
    <property type="match status" value="1"/>
</dbReference>
<evidence type="ECO:0000256" key="2">
    <source>
        <dbReference type="ARBA" id="ARBA00007267"/>
    </source>
</evidence>
<dbReference type="EMBL" id="VJMJ01000313">
    <property type="protein sequence ID" value="KAF0723229.1"/>
    <property type="molecule type" value="Genomic_DNA"/>
</dbReference>
<keyword evidence="3" id="KW-0539">Nucleus</keyword>